<sequence length="342" mass="38536">MNFGHLCCAKYPDNGLRELSCYRCGLRGHTGLACTTYRGETGGIGSLNPYYRCDEEGHFARECTNLSKPKKKVQKKRKEKKEFISKPHDFGRAWKKKGKNEGGYKSGYKVKQKGGRISDDPEDYPQPINWRSPLTPRNKRAKISNFSTGGNSSVPHSSRTSNRLDFDNSSSYGSGNYNYHRFSASGGTGGGIAYNREEFEAICKSGLADSLISQEDKLIFVDKLMELWVVEGFLKVEEMKSVEEKSSNHEYCELSQSIEFSKSTSAVHAVFLQDSKSYQFLRGISFDIAIRNFDDAAVSPPRPPQFLPISLGVYSQYRGVTEEPNSDEYDEDFYVDNTPPHC</sequence>
<evidence type="ECO:0000313" key="3">
    <source>
        <dbReference type="EMBL" id="PHT53019.1"/>
    </source>
</evidence>
<dbReference type="SUPFAM" id="SSF57756">
    <property type="entry name" value="Retrovirus zinc finger-like domains"/>
    <property type="match status" value="1"/>
</dbReference>
<dbReference type="GO" id="GO:0003676">
    <property type="term" value="F:nucleic acid binding"/>
    <property type="evidence" value="ECO:0007669"/>
    <property type="project" value="InterPro"/>
</dbReference>
<dbReference type="AlphaFoldDB" id="A0A2G2X6H1"/>
<dbReference type="SMART" id="SM00343">
    <property type="entry name" value="ZnF_C2HC"/>
    <property type="match status" value="2"/>
</dbReference>
<dbReference type="Gene3D" id="4.10.60.10">
    <property type="entry name" value="Zinc finger, CCHC-type"/>
    <property type="match status" value="1"/>
</dbReference>
<keyword evidence="4" id="KW-1185">Reference proteome</keyword>
<dbReference type="Gene3D" id="3.30.1490.20">
    <property type="entry name" value="ATP-grasp fold, A domain"/>
    <property type="match status" value="1"/>
</dbReference>
<protein>
    <recommendedName>
        <fullName evidence="2">CCHC-type domain-containing protein</fullName>
    </recommendedName>
</protein>
<dbReference type="Pfam" id="PF00098">
    <property type="entry name" value="zf-CCHC"/>
    <property type="match status" value="1"/>
</dbReference>
<dbReference type="GO" id="GO:0008270">
    <property type="term" value="F:zinc ion binding"/>
    <property type="evidence" value="ECO:0007669"/>
    <property type="project" value="InterPro"/>
</dbReference>
<evidence type="ECO:0000256" key="1">
    <source>
        <dbReference type="SAM" id="MobiDB-lite"/>
    </source>
</evidence>
<dbReference type="InterPro" id="IPR005479">
    <property type="entry name" value="CPAse_ATP-bd"/>
</dbReference>
<dbReference type="STRING" id="33114.A0A2G2X6H1"/>
<name>A0A2G2X6H1_CAPBA</name>
<dbReference type="EMBL" id="MLFT02000003">
    <property type="protein sequence ID" value="PHT53019.1"/>
    <property type="molecule type" value="Genomic_DNA"/>
</dbReference>
<evidence type="ECO:0000259" key="2">
    <source>
        <dbReference type="SMART" id="SM00343"/>
    </source>
</evidence>
<gene>
    <name evidence="3" type="ORF">CQW23_07481</name>
</gene>
<dbReference type="GO" id="GO:0005524">
    <property type="term" value="F:ATP binding"/>
    <property type="evidence" value="ECO:0007669"/>
    <property type="project" value="InterPro"/>
</dbReference>
<dbReference type="InterPro" id="IPR036875">
    <property type="entry name" value="Znf_CCHC_sf"/>
</dbReference>
<accession>A0A2G2X6H1</accession>
<evidence type="ECO:0000313" key="4">
    <source>
        <dbReference type="Proteomes" id="UP000224567"/>
    </source>
</evidence>
<dbReference type="PANTHER" id="PTHR46978:SF8">
    <property type="entry name" value="PROTEIN AIR1-LIKE ISOFORM X1"/>
    <property type="match status" value="1"/>
</dbReference>
<feature type="domain" description="CCHC-type" evidence="2">
    <location>
        <begin position="51"/>
        <end position="65"/>
    </location>
</feature>
<dbReference type="Pfam" id="PF02786">
    <property type="entry name" value="CPSase_L_D2"/>
    <property type="match status" value="1"/>
</dbReference>
<proteinExistence type="predicted"/>
<dbReference type="InterPro" id="IPR001878">
    <property type="entry name" value="Znf_CCHC"/>
</dbReference>
<dbReference type="InterPro" id="IPR013815">
    <property type="entry name" value="ATP_grasp_subdomain_1"/>
</dbReference>
<feature type="region of interest" description="Disordered" evidence="1">
    <location>
        <begin position="92"/>
        <end position="167"/>
    </location>
</feature>
<reference evidence="4" key="2">
    <citation type="journal article" date="2017" name="J. Anim. Genet.">
        <title>Multiple reference genome sequences of hot pepper reveal the massive evolution of plant disease resistance genes by retroduplication.</title>
        <authorList>
            <person name="Kim S."/>
            <person name="Park J."/>
            <person name="Yeom S.-I."/>
            <person name="Kim Y.-M."/>
            <person name="Seo E."/>
            <person name="Kim K.-T."/>
            <person name="Kim M.-S."/>
            <person name="Lee J.M."/>
            <person name="Cheong K."/>
            <person name="Shin H.-S."/>
            <person name="Kim S.-B."/>
            <person name="Han K."/>
            <person name="Lee J."/>
            <person name="Park M."/>
            <person name="Lee H.-A."/>
            <person name="Lee H.-Y."/>
            <person name="Lee Y."/>
            <person name="Oh S."/>
            <person name="Lee J.H."/>
            <person name="Choi E."/>
            <person name="Choi E."/>
            <person name="Lee S.E."/>
            <person name="Jeon J."/>
            <person name="Kim H."/>
            <person name="Choi G."/>
            <person name="Song H."/>
            <person name="Lee J."/>
            <person name="Lee S.-C."/>
            <person name="Kwon J.-K."/>
            <person name="Lee H.-Y."/>
            <person name="Koo N."/>
            <person name="Hong Y."/>
            <person name="Kim R.W."/>
            <person name="Kang W.-H."/>
            <person name="Huh J.H."/>
            <person name="Kang B.-C."/>
            <person name="Yang T.-J."/>
            <person name="Lee Y.-H."/>
            <person name="Bennetzen J.L."/>
            <person name="Choi D."/>
        </authorList>
    </citation>
    <scope>NUCLEOTIDE SEQUENCE [LARGE SCALE GENOMIC DNA]</scope>
    <source>
        <strain evidence="4">cv. PBC81</strain>
    </source>
</reference>
<dbReference type="Proteomes" id="UP000224567">
    <property type="component" value="Unassembled WGS sequence"/>
</dbReference>
<feature type="compositionally biased region" description="Polar residues" evidence="1">
    <location>
        <begin position="144"/>
        <end position="163"/>
    </location>
</feature>
<dbReference type="PANTHER" id="PTHR46978">
    <property type="entry name" value="ZINC KNUCKLE (CCHC-TYPE) FAMILY PROTEIN"/>
    <property type="match status" value="1"/>
</dbReference>
<reference evidence="3 4" key="1">
    <citation type="journal article" date="2017" name="Genome Biol.">
        <title>New reference genome sequences of hot pepper reveal the massive evolution of plant disease-resistance genes by retroduplication.</title>
        <authorList>
            <person name="Kim S."/>
            <person name="Park J."/>
            <person name="Yeom S.I."/>
            <person name="Kim Y.M."/>
            <person name="Seo E."/>
            <person name="Kim K.T."/>
            <person name="Kim M.S."/>
            <person name="Lee J.M."/>
            <person name="Cheong K."/>
            <person name="Shin H.S."/>
            <person name="Kim S.B."/>
            <person name="Han K."/>
            <person name="Lee J."/>
            <person name="Park M."/>
            <person name="Lee H.A."/>
            <person name="Lee H.Y."/>
            <person name="Lee Y."/>
            <person name="Oh S."/>
            <person name="Lee J.H."/>
            <person name="Choi E."/>
            <person name="Choi E."/>
            <person name="Lee S.E."/>
            <person name="Jeon J."/>
            <person name="Kim H."/>
            <person name="Choi G."/>
            <person name="Song H."/>
            <person name="Lee J."/>
            <person name="Lee S.C."/>
            <person name="Kwon J.K."/>
            <person name="Lee H.Y."/>
            <person name="Koo N."/>
            <person name="Hong Y."/>
            <person name="Kim R.W."/>
            <person name="Kang W.H."/>
            <person name="Huh J.H."/>
            <person name="Kang B.C."/>
            <person name="Yang T.J."/>
            <person name="Lee Y.H."/>
            <person name="Bennetzen J.L."/>
            <person name="Choi D."/>
        </authorList>
    </citation>
    <scope>NUCLEOTIDE SEQUENCE [LARGE SCALE GENOMIC DNA]</scope>
    <source>
        <strain evidence="4">cv. PBC81</strain>
    </source>
</reference>
<feature type="domain" description="CCHC-type" evidence="2">
    <location>
        <begin position="20"/>
        <end position="36"/>
    </location>
</feature>
<organism evidence="3 4">
    <name type="scientific">Capsicum baccatum</name>
    <name type="common">Peruvian pepper</name>
    <dbReference type="NCBI Taxonomy" id="33114"/>
    <lineage>
        <taxon>Eukaryota</taxon>
        <taxon>Viridiplantae</taxon>
        <taxon>Streptophyta</taxon>
        <taxon>Embryophyta</taxon>
        <taxon>Tracheophyta</taxon>
        <taxon>Spermatophyta</taxon>
        <taxon>Magnoliopsida</taxon>
        <taxon>eudicotyledons</taxon>
        <taxon>Gunneridae</taxon>
        <taxon>Pentapetalae</taxon>
        <taxon>asterids</taxon>
        <taxon>lamiids</taxon>
        <taxon>Solanales</taxon>
        <taxon>Solanaceae</taxon>
        <taxon>Solanoideae</taxon>
        <taxon>Capsiceae</taxon>
        <taxon>Capsicum</taxon>
    </lineage>
</organism>
<comment type="caution">
    <text evidence="3">The sequence shown here is derived from an EMBL/GenBank/DDBJ whole genome shotgun (WGS) entry which is preliminary data.</text>
</comment>
<dbReference type="OrthoDB" id="427960at2759"/>